<accession>A0A948RXL5</accession>
<dbReference type="PANTHER" id="PTHR30061:SF50">
    <property type="entry name" value="MALTOSE_MALTODEXTRIN-BINDING PERIPLASMIC PROTEIN"/>
    <property type="match status" value="1"/>
</dbReference>
<dbReference type="Pfam" id="PF13416">
    <property type="entry name" value="SBP_bac_8"/>
    <property type="match status" value="1"/>
</dbReference>
<sequence length="410" mass="45680">MRRRSIFFLIPPLVFLLAVGCGGGGEKPITIWEQMDPEERDIFAHHIEVYEQEHPGVLFEVSHYSTDDLRTQFQTAGMAGGGPDLVFGPSDQVGPFSVMQLIQPIDELLTHEELNAFRPDALDTLDGHIWAVPDQLGNHLILVWNSDLISAAPMTLDELIETAKNVTVDENGDGVPERYGLVFNVSEPFWAIPFLTAFGGWIMDSNNKPTLDSPAMVEALQFLKDLRYRYGIMPAECDYELADTMFKEGRAAMIINGPWSWGAYKKAGIHFGLARLPREAKSGRWPAPMVSSKGYSIGNRVKGDRLTLVLDALNSLTSVENQIDFAMQLGTLPSRQAAYADTRIQNDPILRNSLAQVEVGRKMPVITEMRAIWDIMRPAVQSVWNGTLEPAEAARQMQEHAVAKINEMKG</sequence>
<evidence type="ECO:0000256" key="2">
    <source>
        <dbReference type="ARBA" id="ARBA00022448"/>
    </source>
</evidence>
<keyword evidence="4" id="KW-0732">Signal</keyword>
<evidence type="ECO:0000256" key="4">
    <source>
        <dbReference type="ARBA" id="ARBA00022729"/>
    </source>
</evidence>
<evidence type="ECO:0000256" key="3">
    <source>
        <dbReference type="ARBA" id="ARBA00022597"/>
    </source>
</evidence>
<organism evidence="5 6">
    <name type="scientific">Eiseniibacteriota bacterium</name>
    <dbReference type="NCBI Taxonomy" id="2212470"/>
    <lineage>
        <taxon>Bacteria</taxon>
        <taxon>Candidatus Eiseniibacteriota</taxon>
    </lineage>
</organism>
<comment type="similarity">
    <text evidence="1">Belongs to the bacterial solute-binding protein 1 family.</text>
</comment>
<name>A0A948RXL5_UNCEI</name>
<dbReference type="GO" id="GO:0055052">
    <property type="term" value="C:ATP-binding cassette (ABC) transporter complex, substrate-binding subunit-containing"/>
    <property type="evidence" value="ECO:0007669"/>
    <property type="project" value="TreeGrafter"/>
</dbReference>
<dbReference type="GO" id="GO:1901982">
    <property type="term" value="F:maltose binding"/>
    <property type="evidence" value="ECO:0007669"/>
    <property type="project" value="TreeGrafter"/>
</dbReference>
<dbReference type="GO" id="GO:0042956">
    <property type="term" value="P:maltodextrin transmembrane transport"/>
    <property type="evidence" value="ECO:0007669"/>
    <property type="project" value="TreeGrafter"/>
</dbReference>
<dbReference type="PRINTS" id="PR00181">
    <property type="entry name" value="MALTOSEBP"/>
</dbReference>
<dbReference type="Gene3D" id="3.40.190.10">
    <property type="entry name" value="Periplasmic binding protein-like II"/>
    <property type="match status" value="2"/>
</dbReference>
<evidence type="ECO:0000256" key="1">
    <source>
        <dbReference type="ARBA" id="ARBA00008520"/>
    </source>
</evidence>
<dbReference type="SUPFAM" id="SSF53850">
    <property type="entry name" value="Periplasmic binding protein-like II"/>
    <property type="match status" value="1"/>
</dbReference>
<dbReference type="PROSITE" id="PS51257">
    <property type="entry name" value="PROKAR_LIPOPROTEIN"/>
    <property type="match status" value="1"/>
</dbReference>
<reference evidence="5" key="1">
    <citation type="submission" date="2021-05" db="EMBL/GenBank/DDBJ databases">
        <title>Energy efficiency and biological interactions define the core microbiome of deep oligotrophic groundwater.</title>
        <authorList>
            <person name="Mehrshad M."/>
            <person name="Lopez-Fernandez M."/>
            <person name="Bell E."/>
            <person name="Bernier-Latmani R."/>
            <person name="Bertilsson S."/>
            <person name="Dopson M."/>
        </authorList>
    </citation>
    <scope>NUCLEOTIDE SEQUENCE</scope>
    <source>
        <strain evidence="5">Modern_marine.mb.64</strain>
    </source>
</reference>
<dbReference type="PANTHER" id="PTHR30061">
    <property type="entry name" value="MALTOSE-BINDING PERIPLASMIC PROTEIN"/>
    <property type="match status" value="1"/>
</dbReference>
<keyword evidence="2" id="KW-0813">Transport</keyword>
<dbReference type="InterPro" id="IPR006059">
    <property type="entry name" value="SBP"/>
</dbReference>
<dbReference type="GO" id="GO:0015144">
    <property type="term" value="F:carbohydrate transmembrane transporter activity"/>
    <property type="evidence" value="ECO:0007669"/>
    <property type="project" value="InterPro"/>
</dbReference>
<dbReference type="Proteomes" id="UP000777784">
    <property type="component" value="Unassembled WGS sequence"/>
</dbReference>
<dbReference type="InterPro" id="IPR006060">
    <property type="entry name" value="Maltose/Cyclodextrin-bd"/>
</dbReference>
<comment type="caution">
    <text evidence="5">The sequence shown here is derived from an EMBL/GenBank/DDBJ whole genome shotgun (WGS) entry which is preliminary data.</text>
</comment>
<evidence type="ECO:0000313" key="5">
    <source>
        <dbReference type="EMBL" id="MBU2690109.1"/>
    </source>
</evidence>
<dbReference type="EMBL" id="JAHJDP010000023">
    <property type="protein sequence ID" value="MBU2690109.1"/>
    <property type="molecule type" value="Genomic_DNA"/>
</dbReference>
<dbReference type="AlphaFoldDB" id="A0A948RXL5"/>
<evidence type="ECO:0000313" key="6">
    <source>
        <dbReference type="Proteomes" id="UP000777784"/>
    </source>
</evidence>
<keyword evidence="3" id="KW-0762">Sugar transport</keyword>
<gene>
    <name evidence="5" type="ORF">KJ970_04215</name>
</gene>
<proteinExistence type="inferred from homology"/>
<protein>
    <submittedName>
        <fullName evidence="5">Extracellular solute-binding protein</fullName>
    </submittedName>
</protein>
<dbReference type="GO" id="GO:0015768">
    <property type="term" value="P:maltose transport"/>
    <property type="evidence" value="ECO:0007669"/>
    <property type="project" value="TreeGrafter"/>
</dbReference>